<accession>A0A7S4APG0</accession>
<feature type="compositionally biased region" description="Polar residues" evidence="1">
    <location>
        <begin position="147"/>
        <end position="160"/>
    </location>
</feature>
<feature type="compositionally biased region" description="Polar residues" evidence="1">
    <location>
        <begin position="30"/>
        <end position="45"/>
    </location>
</feature>
<protein>
    <submittedName>
        <fullName evidence="2">Uncharacterized protein</fullName>
    </submittedName>
</protein>
<gene>
    <name evidence="2" type="ORF">PAUS00366_LOCUS15271</name>
</gene>
<sequence length="642" mass="71367">MAMNSHDEIELLPDMVNSPAGSISTSSSIEDANNGSPPLYSSSLRMQERFSSTRPRRRSSREEKQKSSPRNQHQQQHQQQRHHNNHRHSSPFSHSHRRRIPEGGPAVTNSSILMGAEIIKRQLSGDSPTSAAMFDHHGDNSSHRPRSTYQGARNNVGQTSIDKDDWDPWRTDGRDGAHEDHANENRNVVSRNTNEHCDENDDGDGYEDAATILEHANAIIDRYSNPRSKESSQPSASLATKKSEKQNDDTWRNKTSSYNCLVQRVSEMDDTSFASSSVGNGYLPKNLISSFGCGGLIPTTATTDLETKNTGTNSGEDMETSTLDFLMSLHQEEKNLNSILNSVEGRQRNLCSHSHALFSPDSPSKLCSSEPASKRPLVTATTAPLANMISPRSSVHEELMENPAYRHALKAGTLWQSLCSQHVRFPAVWWDGQKPVGPPLGSSKKLSKPWAYLGRHRVQGDYKLNSVIGNRGSSGRILLHLVVRDVVSGEPTEDIACGCYHPNARGVRASPNFNPRIEDCRDVWMAHRRRVQEQVPVHEALDNNSDGDDDGDNEHSWTTTESLLRHQNKGRVYASPLGAQGGKSSVTNENLKVVFGSKPPVYTVFVMESELFEVFQNQLDGSIPASVALLRHYLRYQIGKQK</sequence>
<feature type="region of interest" description="Disordered" evidence="1">
    <location>
        <begin position="1"/>
        <end position="109"/>
    </location>
</feature>
<organism evidence="2">
    <name type="scientific">Pseudo-nitzschia australis</name>
    <dbReference type="NCBI Taxonomy" id="44445"/>
    <lineage>
        <taxon>Eukaryota</taxon>
        <taxon>Sar</taxon>
        <taxon>Stramenopiles</taxon>
        <taxon>Ochrophyta</taxon>
        <taxon>Bacillariophyta</taxon>
        <taxon>Bacillariophyceae</taxon>
        <taxon>Bacillariophycidae</taxon>
        <taxon>Bacillariales</taxon>
        <taxon>Bacillariaceae</taxon>
        <taxon>Pseudo-nitzschia</taxon>
    </lineage>
</organism>
<feature type="compositionally biased region" description="Basic residues" evidence="1">
    <location>
        <begin position="79"/>
        <end position="99"/>
    </location>
</feature>
<evidence type="ECO:0000256" key="1">
    <source>
        <dbReference type="SAM" id="MobiDB-lite"/>
    </source>
</evidence>
<feature type="region of interest" description="Disordered" evidence="1">
    <location>
        <begin position="223"/>
        <end position="252"/>
    </location>
</feature>
<proteinExistence type="predicted"/>
<feature type="compositionally biased region" description="Low complexity" evidence="1">
    <location>
        <begin position="68"/>
        <end position="78"/>
    </location>
</feature>
<name>A0A7S4APG0_9STRA</name>
<dbReference type="AlphaFoldDB" id="A0A7S4APG0"/>
<feature type="compositionally biased region" description="Basic and acidic residues" evidence="1">
    <location>
        <begin position="161"/>
        <end position="184"/>
    </location>
</feature>
<dbReference type="EMBL" id="HBIX01021808">
    <property type="protein sequence ID" value="CAE0722516.1"/>
    <property type="molecule type" value="Transcribed_RNA"/>
</dbReference>
<reference evidence="2" key="1">
    <citation type="submission" date="2021-01" db="EMBL/GenBank/DDBJ databases">
        <authorList>
            <person name="Corre E."/>
            <person name="Pelletier E."/>
            <person name="Niang G."/>
            <person name="Scheremetjew M."/>
            <person name="Finn R."/>
            <person name="Kale V."/>
            <person name="Holt S."/>
            <person name="Cochrane G."/>
            <person name="Meng A."/>
            <person name="Brown T."/>
            <person name="Cohen L."/>
        </authorList>
    </citation>
    <scope>NUCLEOTIDE SEQUENCE</scope>
    <source>
        <strain evidence="2">10249 10 AB</strain>
    </source>
</reference>
<feature type="region of interest" description="Disordered" evidence="1">
    <location>
        <begin position="537"/>
        <end position="556"/>
    </location>
</feature>
<feature type="compositionally biased region" description="Basic and acidic residues" evidence="1">
    <location>
        <begin position="241"/>
        <end position="252"/>
    </location>
</feature>
<feature type="compositionally biased region" description="Polar residues" evidence="1">
    <location>
        <begin position="231"/>
        <end position="240"/>
    </location>
</feature>
<feature type="region of interest" description="Disordered" evidence="1">
    <location>
        <begin position="124"/>
        <end position="206"/>
    </location>
</feature>
<evidence type="ECO:0000313" key="2">
    <source>
        <dbReference type="EMBL" id="CAE0722516.1"/>
    </source>
</evidence>